<reference evidence="1" key="1">
    <citation type="submission" date="2018-02" db="EMBL/GenBank/DDBJ databases">
        <title>Rhizophora mucronata_Transcriptome.</title>
        <authorList>
            <person name="Meera S.P."/>
            <person name="Sreeshan A."/>
            <person name="Augustine A."/>
        </authorList>
    </citation>
    <scope>NUCLEOTIDE SEQUENCE</scope>
    <source>
        <tissue evidence="1">Leaf</tissue>
    </source>
</reference>
<sequence>MKFWHLRKIGMDTNTAP</sequence>
<accession>A0A2P2NTF7</accession>
<keyword evidence="1" id="KW-0378">Hydrolase</keyword>
<name>A0A2P2NTF7_RHIMU</name>
<proteinExistence type="predicted"/>
<dbReference type="GO" id="GO:0016787">
    <property type="term" value="F:hydrolase activity"/>
    <property type="evidence" value="ECO:0007669"/>
    <property type="project" value="UniProtKB-KW"/>
</dbReference>
<organism evidence="1">
    <name type="scientific">Rhizophora mucronata</name>
    <name type="common">Asiatic mangrove</name>
    <dbReference type="NCBI Taxonomy" id="61149"/>
    <lineage>
        <taxon>Eukaryota</taxon>
        <taxon>Viridiplantae</taxon>
        <taxon>Streptophyta</taxon>
        <taxon>Embryophyta</taxon>
        <taxon>Tracheophyta</taxon>
        <taxon>Spermatophyta</taxon>
        <taxon>Magnoliopsida</taxon>
        <taxon>eudicotyledons</taxon>
        <taxon>Gunneridae</taxon>
        <taxon>Pentapetalae</taxon>
        <taxon>rosids</taxon>
        <taxon>fabids</taxon>
        <taxon>Malpighiales</taxon>
        <taxon>Rhizophoraceae</taxon>
        <taxon>Rhizophora</taxon>
    </lineage>
</organism>
<evidence type="ECO:0000313" key="1">
    <source>
        <dbReference type="EMBL" id="MBX45735.1"/>
    </source>
</evidence>
<protein>
    <submittedName>
        <fullName evidence="1">Core region of GTP cyclohydrolase I family protein</fullName>
    </submittedName>
</protein>
<dbReference type="EMBL" id="GGEC01065251">
    <property type="protein sequence ID" value="MBX45735.1"/>
    <property type="molecule type" value="Transcribed_RNA"/>
</dbReference>
<dbReference type="AlphaFoldDB" id="A0A2P2NTF7"/>